<proteinExistence type="predicted"/>
<dbReference type="AlphaFoldDB" id="Q0VNM1"/>
<organism evidence="1 2">
    <name type="scientific">Alcanivorax borkumensis (strain ATCC 700651 / DSM 11573 / NCIMB 13689 / SK2)</name>
    <dbReference type="NCBI Taxonomy" id="393595"/>
    <lineage>
        <taxon>Bacteria</taxon>
        <taxon>Pseudomonadati</taxon>
        <taxon>Pseudomonadota</taxon>
        <taxon>Gammaproteobacteria</taxon>
        <taxon>Oceanospirillales</taxon>
        <taxon>Alcanivoracaceae</taxon>
        <taxon>Alcanivorax</taxon>
    </lineage>
</organism>
<dbReference type="STRING" id="393595.ABO_1779"/>
<name>Q0VNM1_ALCBS</name>
<protein>
    <recommendedName>
        <fullName evidence="3">YbjN domain-containing protein</fullName>
    </recommendedName>
</protein>
<evidence type="ECO:0008006" key="3">
    <source>
        <dbReference type="Google" id="ProtNLM"/>
    </source>
</evidence>
<accession>Q0VNM1</accession>
<dbReference type="InterPro" id="IPR019660">
    <property type="entry name" value="Put_sensory_transdc_reg_YbjN"/>
</dbReference>
<dbReference type="Pfam" id="PF10722">
    <property type="entry name" value="YbjN"/>
    <property type="match status" value="1"/>
</dbReference>
<dbReference type="CDD" id="cd17511">
    <property type="entry name" value="YbjN_AmyR-like"/>
    <property type="match status" value="1"/>
</dbReference>
<dbReference type="eggNOG" id="ENOG502ZC96">
    <property type="taxonomic scope" value="Bacteria"/>
</dbReference>
<evidence type="ECO:0000313" key="1">
    <source>
        <dbReference type="EMBL" id="CAL17227.1"/>
    </source>
</evidence>
<dbReference type="Proteomes" id="UP000008871">
    <property type="component" value="Chromosome"/>
</dbReference>
<dbReference type="HOGENOM" id="CLU_115861_0_0_6"/>
<sequence>MAVYFSWRMADDSRPSRGLQISKPEENVMLGVVNADADQVKRWLQQANIQHYICEHCHALHLSELQEREGVVDARLFVEEDGILLTSELEVRPAALFAVQAELGRLNMAYPSVKVFLDVNDDSLPRLVVCDLLLGRKGVTFEQFIYFVQATVDATLQLLDESQESDWLLWPDDFESGASGALH</sequence>
<dbReference type="KEGG" id="abo:ABO_1779"/>
<evidence type="ECO:0000313" key="2">
    <source>
        <dbReference type="Proteomes" id="UP000008871"/>
    </source>
</evidence>
<reference evidence="1 2" key="1">
    <citation type="journal article" date="2006" name="Nat. Biotechnol.">
        <title>Genome sequence of the ubiquitous hydrocarbon-degrading marine bacterium Alcanivorax borkumensis.</title>
        <authorList>
            <person name="Schneiker S."/>
            <person name="Martins dos Santos V.A.P."/>
            <person name="Bartels D."/>
            <person name="Bekel T."/>
            <person name="Brecht M."/>
            <person name="Buhrmester J."/>
            <person name="Chernikova T.N."/>
            <person name="Denaro R."/>
            <person name="Ferrer M."/>
            <person name="Gertler C."/>
            <person name="Goesmann A."/>
            <person name="Golyshina O.V."/>
            <person name="Kaminski F."/>
            <person name="Khachane A.N."/>
            <person name="Lang S."/>
            <person name="Linke B."/>
            <person name="McHardy A.C."/>
            <person name="Meyer F."/>
            <person name="Nechitaylo T."/>
            <person name="Puehler A."/>
            <person name="Regenhardt D."/>
            <person name="Rupp O."/>
            <person name="Sabirova J.S."/>
            <person name="Selbitschka W."/>
            <person name="Yakimov M.M."/>
            <person name="Timmis K.N."/>
            <person name="Vorhoelter F.-J."/>
            <person name="Weidner S."/>
            <person name="Kaiser O."/>
            <person name="Golyshin P.N."/>
        </authorList>
    </citation>
    <scope>NUCLEOTIDE SEQUENCE [LARGE SCALE GENOMIC DNA]</scope>
    <source>
        <strain evidence="2">ATCC 700651 / DSM 11573 / NCIMB 13689 / SK2</strain>
    </source>
</reference>
<keyword evidence="2" id="KW-1185">Reference proteome</keyword>
<gene>
    <name evidence="1" type="ordered locus">ABO_1779</name>
</gene>
<dbReference type="EMBL" id="AM286690">
    <property type="protein sequence ID" value="CAL17227.1"/>
    <property type="molecule type" value="Genomic_DNA"/>
</dbReference>